<name>A0A2Z3I026_9CAUL</name>
<feature type="chain" id="PRO_5016384046" evidence="1">
    <location>
        <begin position="25"/>
        <end position="343"/>
    </location>
</feature>
<dbReference type="AlphaFoldDB" id="A0A2Z3I026"/>
<dbReference type="KEGG" id="phb:HYN04_01985"/>
<feature type="signal peptide" evidence="1">
    <location>
        <begin position="1"/>
        <end position="24"/>
    </location>
</feature>
<dbReference type="EMBL" id="CP029479">
    <property type="protein sequence ID" value="AWM78680.1"/>
    <property type="molecule type" value="Genomic_DNA"/>
</dbReference>
<feature type="domain" description="BPP" evidence="2">
    <location>
        <begin position="19"/>
        <end position="338"/>
    </location>
</feature>
<dbReference type="PROSITE" id="PS51662">
    <property type="entry name" value="BP_PHYTASE"/>
    <property type="match status" value="1"/>
</dbReference>
<dbReference type="GO" id="GO:0016158">
    <property type="term" value="F:inositol hexakisphosphate 3-phosphatase activity"/>
    <property type="evidence" value="ECO:0007669"/>
    <property type="project" value="InterPro"/>
</dbReference>
<dbReference type="InterPro" id="IPR011042">
    <property type="entry name" value="6-blade_b-propeller_TolB-like"/>
</dbReference>
<dbReference type="InterPro" id="IPR003431">
    <property type="entry name" value="B-propeller_Phytase"/>
</dbReference>
<protein>
    <submittedName>
        <fullName evidence="3">3-phytase</fullName>
    </submittedName>
</protein>
<dbReference type="Pfam" id="PF02333">
    <property type="entry name" value="Phytase"/>
    <property type="match status" value="1"/>
</dbReference>
<sequence>MTARLKGLVLGVLATGLVAGGVQAQTASVPARGQTVPVGTVADDAADDPAIWRDPRNPEKSLVVGTDKKAGLHVYRLSGESVHFNPAGRVNNVDLVDLGARGVVVVASDRNDPARALLKVYRLDTRTGALLPLGQAEGGAGEAYGVCLAVIDRQVHAFSVLKDGQVVQVRLDLGRDKVSGTVVRKLGVPSQAEGCVVDNRTRTLYVGEERAGVWVFDARPGAPAEGRLAIRADGVQLVPDVEGLALAAEGRTGGWLVVSSQGDNAYALYRLPELTPAGRFRISGGELGSTEETDGIALALGRFSRAYPDGLFIAQDGDNAPNAQNFKLASWAEILRAVRTPTP</sequence>
<evidence type="ECO:0000256" key="1">
    <source>
        <dbReference type="SAM" id="SignalP"/>
    </source>
</evidence>
<evidence type="ECO:0000313" key="4">
    <source>
        <dbReference type="Proteomes" id="UP000247763"/>
    </source>
</evidence>
<dbReference type="Gene3D" id="2.120.10.30">
    <property type="entry name" value="TolB, C-terminal domain"/>
    <property type="match status" value="1"/>
</dbReference>
<proteinExistence type="predicted"/>
<dbReference type="SUPFAM" id="SSF50956">
    <property type="entry name" value="Thermostable phytase (3-phytase)"/>
    <property type="match status" value="1"/>
</dbReference>
<dbReference type="Proteomes" id="UP000247763">
    <property type="component" value="Chromosome"/>
</dbReference>
<dbReference type="OrthoDB" id="8696437at2"/>
<keyword evidence="4" id="KW-1185">Reference proteome</keyword>
<organism evidence="3 4">
    <name type="scientific">Phenylobacterium parvum</name>
    <dbReference type="NCBI Taxonomy" id="2201350"/>
    <lineage>
        <taxon>Bacteria</taxon>
        <taxon>Pseudomonadati</taxon>
        <taxon>Pseudomonadota</taxon>
        <taxon>Alphaproteobacteria</taxon>
        <taxon>Caulobacterales</taxon>
        <taxon>Caulobacteraceae</taxon>
        <taxon>Phenylobacterium</taxon>
    </lineage>
</organism>
<keyword evidence="1" id="KW-0732">Signal</keyword>
<evidence type="ECO:0000313" key="3">
    <source>
        <dbReference type="EMBL" id="AWM78680.1"/>
    </source>
</evidence>
<accession>A0A2Z3I026</accession>
<reference evidence="4" key="1">
    <citation type="submission" date="2018-05" db="EMBL/GenBank/DDBJ databases">
        <title>Genome sequencing of Phenylobacterium sp. HYN0004.</title>
        <authorList>
            <person name="Yi H."/>
            <person name="Baek C."/>
        </authorList>
    </citation>
    <scope>NUCLEOTIDE SEQUENCE [LARGE SCALE GENOMIC DNA]</scope>
    <source>
        <strain evidence="4">HYN0004</strain>
    </source>
</reference>
<evidence type="ECO:0000259" key="2">
    <source>
        <dbReference type="PROSITE" id="PS51662"/>
    </source>
</evidence>
<gene>
    <name evidence="3" type="ORF">HYN04_01985</name>
</gene>